<evidence type="ECO:0000256" key="1">
    <source>
        <dbReference type="SAM" id="Phobius"/>
    </source>
</evidence>
<dbReference type="VEuPathDB" id="CryptoDB:GNI_102510"/>
<keyword evidence="1" id="KW-1133">Transmembrane helix</keyword>
<dbReference type="AlphaFoldDB" id="A0A023B4B2"/>
<accession>A0A023B4B2</accession>
<name>A0A023B4B2_GRENI</name>
<sequence length="352" mass="38276">PIAARIVLIVTDDLPHYEGDAQLGIDWWNPNSGVEPESPHFWSPEFINTNLYYPNDSPAIYDPVSNGGNYIRLLELNDKAKQGQALPVRNLRLRGSTFTNSTKNVQLSTKNVQLSDDERKEYDDLLKLLGPANFPNAKPHPGTMEAAANCGEYEYPSLAQVGKAMTDAGIVPLVLVSEPDYVYYESSTLCAQRGFGFGEQDKAGFVNCARRMYEEDFKNMNLTFYKTAAFSKNAEQFVTSIKDVLDQMTASFDCNPPTPPPVPGDCPTAVAPVPVIVADDSHRLSSGAVAGVTVGASAGVGLLFGALGYALRAWTNRGNAPSSIKDVGLDVDARNVTVNRDVTQILQADMFQ</sequence>
<dbReference type="Proteomes" id="UP000019763">
    <property type="component" value="Unassembled WGS sequence"/>
</dbReference>
<dbReference type="GeneID" id="22913633"/>
<evidence type="ECO:0000313" key="2">
    <source>
        <dbReference type="EMBL" id="EZG56634.1"/>
    </source>
</evidence>
<dbReference type="OrthoDB" id="398282at2759"/>
<feature type="transmembrane region" description="Helical" evidence="1">
    <location>
        <begin position="288"/>
        <end position="311"/>
    </location>
</feature>
<proteinExistence type="predicted"/>
<dbReference type="RefSeq" id="XP_011131214.1">
    <property type="nucleotide sequence ID" value="XM_011132912.1"/>
</dbReference>
<protein>
    <submittedName>
        <fullName evidence="2">Transmembrane protein</fullName>
    </submittedName>
</protein>
<dbReference type="EMBL" id="AFNH02000767">
    <property type="protein sequence ID" value="EZG56634.1"/>
    <property type="molecule type" value="Genomic_DNA"/>
</dbReference>
<keyword evidence="3" id="KW-1185">Reference proteome</keyword>
<organism evidence="2 3">
    <name type="scientific">Gregarina niphandrodes</name>
    <name type="common">Septate eugregarine</name>
    <dbReference type="NCBI Taxonomy" id="110365"/>
    <lineage>
        <taxon>Eukaryota</taxon>
        <taxon>Sar</taxon>
        <taxon>Alveolata</taxon>
        <taxon>Apicomplexa</taxon>
        <taxon>Conoidasida</taxon>
        <taxon>Gregarinasina</taxon>
        <taxon>Eugregarinorida</taxon>
        <taxon>Gregarinidae</taxon>
        <taxon>Gregarina</taxon>
    </lineage>
</organism>
<evidence type="ECO:0000313" key="3">
    <source>
        <dbReference type="Proteomes" id="UP000019763"/>
    </source>
</evidence>
<comment type="caution">
    <text evidence="2">The sequence shown here is derived from an EMBL/GenBank/DDBJ whole genome shotgun (WGS) entry which is preliminary data.</text>
</comment>
<gene>
    <name evidence="2" type="ORF">GNI_102510</name>
</gene>
<feature type="non-terminal residue" evidence="2">
    <location>
        <position position="1"/>
    </location>
</feature>
<reference evidence="2" key="1">
    <citation type="submission" date="2013-12" db="EMBL/GenBank/DDBJ databases">
        <authorList>
            <person name="Omoto C.K."/>
            <person name="Sibley D."/>
            <person name="Venepally P."/>
            <person name="Hadjithomas M."/>
            <person name="Karamycheva S."/>
            <person name="Brunk B."/>
            <person name="Roos D."/>
            <person name="Caler E."/>
            <person name="Lorenzi H."/>
        </authorList>
    </citation>
    <scope>NUCLEOTIDE SEQUENCE</scope>
</reference>
<keyword evidence="1" id="KW-0472">Membrane</keyword>
<keyword evidence="1 2" id="KW-0812">Transmembrane</keyword>